<keyword evidence="2" id="KW-0479">Metal-binding</keyword>
<feature type="domain" description="Ribonuclease PIN" evidence="4">
    <location>
        <begin position="9"/>
        <end position="64"/>
    </location>
</feature>
<dbReference type="SUPFAM" id="SSF88723">
    <property type="entry name" value="PIN domain-like"/>
    <property type="match status" value="1"/>
</dbReference>
<evidence type="ECO:0000256" key="2">
    <source>
        <dbReference type="ARBA" id="ARBA00022723"/>
    </source>
</evidence>
<evidence type="ECO:0000259" key="4">
    <source>
        <dbReference type="Pfam" id="PF17146"/>
    </source>
</evidence>
<dbReference type="PANTHER" id="PTHR12814">
    <property type="entry name" value="RNA-BINDING PROTEIN NOB1"/>
    <property type="match status" value="1"/>
</dbReference>
<dbReference type="InterPro" id="IPR029060">
    <property type="entry name" value="PIN-like_dom_sf"/>
</dbReference>
<organism evidence="5">
    <name type="scientific">uncultured marine group II/III euryarchaeote KM3_175_H12</name>
    <dbReference type="NCBI Taxonomy" id="1457933"/>
    <lineage>
        <taxon>Archaea</taxon>
        <taxon>Methanobacteriati</taxon>
        <taxon>Methanobacteriota</taxon>
        <taxon>environmental samples</taxon>
    </lineage>
</organism>
<dbReference type="PANTHER" id="PTHR12814:SF2">
    <property type="entry name" value="RNA-BINDING PROTEIN NOB1"/>
    <property type="match status" value="1"/>
</dbReference>
<evidence type="ECO:0000256" key="3">
    <source>
        <dbReference type="ARBA" id="ARBA00022801"/>
    </source>
</evidence>
<name>A0A075GLB5_9EURY</name>
<dbReference type="Pfam" id="PF17146">
    <property type="entry name" value="PIN_6"/>
    <property type="match status" value="1"/>
</dbReference>
<dbReference type="GO" id="GO:0046872">
    <property type="term" value="F:metal ion binding"/>
    <property type="evidence" value="ECO:0007669"/>
    <property type="project" value="UniProtKB-KW"/>
</dbReference>
<dbReference type="EMBL" id="KF900715">
    <property type="protein sequence ID" value="AIF04704.1"/>
    <property type="molecule type" value="Genomic_DNA"/>
</dbReference>
<dbReference type="GO" id="GO:0004521">
    <property type="term" value="F:RNA endonuclease activity"/>
    <property type="evidence" value="ECO:0007669"/>
    <property type="project" value="TreeGrafter"/>
</dbReference>
<dbReference type="GO" id="GO:0030688">
    <property type="term" value="C:preribosome, small subunit precursor"/>
    <property type="evidence" value="ECO:0007669"/>
    <property type="project" value="TreeGrafter"/>
</dbReference>
<dbReference type="AlphaFoldDB" id="A0A075GLB5"/>
<proteinExistence type="predicted"/>
<evidence type="ECO:0000313" key="5">
    <source>
        <dbReference type="EMBL" id="AIF04704.1"/>
    </source>
</evidence>
<sequence>MFSQREELANLSTDRDMLLDGADLQWSTPSDNSLEQASKVATESGDLAGLSLVDLEILALALELEATLVTDDYRLQNCCLVAGIEHQPVLTDGISERWQWQLVCSGCGTISNEQNISKKRGEYGNCGDCGSPYNIRKK</sequence>
<keyword evidence="1" id="KW-0540">Nuclease</keyword>
<dbReference type="Gene3D" id="3.40.50.1010">
    <property type="entry name" value="5'-nuclease"/>
    <property type="match status" value="1"/>
</dbReference>
<dbReference type="GO" id="GO:0030490">
    <property type="term" value="P:maturation of SSU-rRNA"/>
    <property type="evidence" value="ECO:0007669"/>
    <property type="project" value="TreeGrafter"/>
</dbReference>
<keyword evidence="3" id="KW-0378">Hydrolase</keyword>
<protein>
    <submittedName>
        <fullName evidence="5">Putative nucleic acid binding protein</fullName>
    </submittedName>
</protein>
<dbReference type="InterPro" id="IPR033411">
    <property type="entry name" value="Ribonuclease_PIN"/>
</dbReference>
<dbReference type="InterPro" id="IPR039907">
    <property type="entry name" value="NOB1"/>
</dbReference>
<reference evidence="5" key="1">
    <citation type="journal article" date="2014" name="Genome Biol. Evol.">
        <title>Pangenome evidence for extensive interdomain horizontal transfer affecting lineage core and shell genes in uncultured planktonic thaumarchaeota and euryarchaeota.</title>
        <authorList>
            <person name="Deschamps P."/>
            <person name="Zivanovic Y."/>
            <person name="Moreira D."/>
            <person name="Rodriguez-Valera F."/>
            <person name="Lopez-Garcia P."/>
        </authorList>
    </citation>
    <scope>NUCLEOTIDE SEQUENCE</scope>
</reference>
<evidence type="ECO:0000256" key="1">
    <source>
        <dbReference type="ARBA" id="ARBA00022722"/>
    </source>
</evidence>
<dbReference type="GO" id="GO:0016787">
    <property type="term" value="F:hydrolase activity"/>
    <property type="evidence" value="ECO:0007669"/>
    <property type="project" value="UniProtKB-KW"/>
</dbReference>
<accession>A0A075GLB5</accession>